<dbReference type="AlphaFoldDB" id="A0A0H4IXV4"/>
<name>A0A0H4IXV4_9PROT</name>
<comment type="function">
    <text evidence="8">F(1)F(0) ATP synthase produces ATP from ADP in the presence of a proton or sodium gradient. F-type ATPases consist of two structural domains, F(1) containing the extramembraneous catalytic core and F(0) containing the membrane proton channel, linked together by a central stalk and a peripheral stalk. During catalysis, ATP synthesis in the catalytic domain of F(1) is coupled via a rotary mechanism of the central stalk subunits to proton translocation.</text>
</comment>
<dbReference type="GO" id="GO:0045259">
    <property type="term" value="C:proton-transporting ATP synthase complex"/>
    <property type="evidence" value="ECO:0007669"/>
    <property type="project" value="UniProtKB-KW"/>
</dbReference>
<dbReference type="InterPro" id="IPR026015">
    <property type="entry name" value="ATP_synth_OSCP/delta_N_sf"/>
</dbReference>
<dbReference type="OrthoDB" id="9816221at2"/>
<protein>
    <recommendedName>
        <fullName evidence="8">ATP synthase subunit delta</fullName>
    </recommendedName>
    <alternativeName>
        <fullName evidence="8">ATP synthase F(1) sector subunit delta</fullName>
    </alternativeName>
    <alternativeName>
        <fullName evidence="8">F-type ATPase subunit delta</fullName>
        <shortName evidence="8">F-ATPase subunit delta</shortName>
    </alternativeName>
</protein>
<dbReference type="NCBIfam" id="TIGR01145">
    <property type="entry name" value="ATP_synt_delta"/>
    <property type="match status" value="1"/>
</dbReference>
<dbReference type="GO" id="GO:0005886">
    <property type="term" value="C:plasma membrane"/>
    <property type="evidence" value="ECO:0007669"/>
    <property type="project" value="UniProtKB-SubCell"/>
</dbReference>
<dbReference type="Gene3D" id="1.10.520.20">
    <property type="entry name" value="N-terminal domain of the delta subunit of the F1F0-ATP synthase"/>
    <property type="match status" value="1"/>
</dbReference>
<organism evidence="9 10">
    <name type="scientific">Methylophilales bacterium MBRS-H7</name>
    <dbReference type="NCBI Taxonomy" id="1623450"/>
    <lineage>
        <taxon>Bacteria</taxon>
        <taxon>Pseudomonadati</taxon>
        <taxon>Pseudomonadota</taxon>
        <taxon>Betaproteobacteria</taxon>
        <taxon>Nitrosomonadales</taxon>
        <taxon>OM43 clade</taxon>
    </lineage>
</organism>
<evidence type="ECO:0000256" key="3">
    <source>
        <dbReference type="ARBA" id="ARBA00022781"/>
    </source>
</evidence>
<evidence type="ECO:0000256" key="8">
    <source>
        <dbReference type="HAMAP-Rule" id="MF_01416"/>
    </source>
</evidence>
<evidence type="ECO:0000313" key="10">
    <source>
        <dbReference type="Proteomes" id="UP000066549"/>
    </source>
</evidence>
<keyword evidence="6 8" id="KW-0139">CF(1)</keyword>
<evidence type="ECO:0000256" key="5">
    <source>
        <dbReference type="ARBA" id="ARBA00023136"/>
    </source>
</evidence>
<evidence type="ECO:0000256" key="4">
    <source>
        <dbReference type="ARBA" id="ARBA00023065"/>
    </source>
</evidence>
<evidence type="ECO:0000256" key="2">
    <source>
        <dbReference type="ARBA" id="ARBA00022448"/>
    </source>
</evidence>
<dbReference type="PATRIC" id="fig|1623450.3.peg.691"/>
<keyword evidence="4 8" id="KW-0406">Ion transport</keyword>
<dbReference type="PRINTS" id="PR00125">
    <property type="entry name" value="ATPASEDELTA"/>
</dbReference>
<keyword evidence="8" id="KW-1003">Cell membrane</keyword>
<dbReference type="EMBL" id="CP011002">
    <property type="protein sequence ID" value="AKO65796.1"/>
    <property type="molecule type" value="Genomic_DNA"/>
</dbReference>
<keyword evidence="2 8" id="KW-0813">Transport</keyword>
<keyword evidence="5 8" id="KW-0472">Membrane</keyword>
<comment type="subcellular location">
    <subcellularLocation>
        <location evidence="8">Cell membrane</location>
        <topology evidence="8">Peripheral membrane protein</topology>
    </subcellularLocation>
    <subcellularLocation>
        <location evidence="1">Membrane</location>
    </subcellularLocation>
</comment>
<dbReference type="Proteomes" id="UP000066549">
    <property type="component" value="Chromosome"/>
</dbReference>
<gene>
    <name evidence="8" type="primary">atpH</name>
    <name evidence="9" type="ORF">VI33_03500</name>
</gene>
<dbReference type="NCBIfam" id="NF004402">
    <property type="entry name" value="PRK05758.2-2"/>
    <property type="match status" value="1"/>
</dbReference>
<evidence type="ECO:0000256" key="6">
    <source>
        <dbReference type="ARBA" id="ARBA00023196"/>
    </source>
</evidence>
<evidence type="ECO:0000256" key="1">
    <source>
        <dbReference type="ARBA" id="ARBA00004370"/>
    </source>
</evidence>
<dbReference type="Pfam" id="PF00213">
    <property type="entry name" value="OSCP"/>
    <property type="match status" value="1"/>
</dbReference>
<dbReference type="SUPFAM" id="SSF47928">
    <property type="entry name" value="N-terminal domain of the delta subunit of the F1F0-ATP synthase"/>
    <property type="match status" value="1"/>
</dbReference>
<keyword evidence="3 8" id="KW-0375">Hydrogen ion transport</keyword>
<reference evidence="9 10" key="1">
    <citation type="submission" date="2015-03" db="EMBL/GenBank/DDBJ databases">
        <title>Comparative analysis of the OM43 clade including a novel species from Red Sea uncovers genomic and metabolic diversity among marine methylotrophs.</title>
        <authorList>
            <person name="Jimenez-Infante F."/>
            <person name="Ngugi D.K."/>
            <person name="Vinu M."/>
            <person name="Alam I."/>
            <person name="Kamau A."/>
            <person name="Blom J."/>
            <person name="Bajic V.B."/>
            <person name="Stingl U."/>
        </authorList>
    </citation>
    <scope>NUCLEOTIDE SEQUENCE [LARGE SCALE GENOMIC DNA]</scope>
    <source>
        <strain evidence="9 10">MBRSH7</strain>
    </source>
</reference>
<sequence length="178" mass="19733">MAEISTIARPYAQAVFDLAKEQKKLKAWSETLSLLSQVVEDDAVKSVINDSKVLDTDREKLILDICKKNINKEGENFIKLLIENKRLLILPFISEAFENLKANEEGSVTANIVVATKITKKETDEIIKNLEKKLNKKIEVTVEIDQSILGGSLITVGDTVIDASVKGQLESLAFSMKA</sequence>
<dbReference type="GO" id="GO:0046933">
    <property type="term" value="F:proton-transporting ATP synthase activity, rotational mechanism"/>
    <property type="evidence" value="ECO:0007669"/>
    <property type="project" value="UniProtKB-UniRule"/>
</dbReference>
<keyword evidence="7 8" id="KW-0066">ATP synthesis</keyword>
<keyword evidence="10" id="KW-1185">Reference proteome</keyword>
<dbReference type="PANTHER" id="PTHR11910">
    <property type="entry name" value="ATP SYNTHASE DELTA CHAIN"/>
    <property type="match status" value="1"/>
</dbReference>
<dbReference type="InterPro" id="IPR000711">
    <property type="entry name" value="ATPase_OSCP/dsu"/>
</dbReference>
<dbReference type="HAMAP" id="MF_01416">
    <property type="entry name" value="ATP_synth_delta_bact"/>
    <property type="match status" value="1"/>
</dbReference>
<evidence type="ECO:0000256" key="7">
    <source>
        <dbReference type="ARBA" id="ARBA00023310"/>
    </source>
</evidence>
<accession>A0A0H4IXV4</accession>
<comment type="function">
    <text evidence="8">This protein is part of the stalk that links CF(0) to CF(1). It either transmits conformational changes from CF(0) to CF(1) or is implicated in proton conduction.</text>
</comment>
<evidence type="ECO:0000313" key="9">
    <source>
        <dbReference type="EMBL" id="AKO65796.1"/>
    </source>
</evidence>
<proteinExistence type="inferred from homology"/>
<comment type="similarity">
    <text evidence="8">Belongs to the ATPase delta chain family.</text>
</comment>